<organism evidence="3 4">
    <name type="scientific">Achromobacter marplatensis</name>
    <dbReference type="NCBI Taxonomy" id="470868"/>
    <lineage>
        <taxon>Bacteria</taxon>
        <taxon>Pseudomonadati</taxon>
        <taxon>Pseudomonadota</taxon>
        <taxon>Betaproteobacteria</taxon>
        <taxon>Burkholderiales</taxon>
        <taxon>Alcaligenaceae</taxon>
        <taxon>Achromobacter</taxon>
    </lineage>
</organism>
<protein>
    <recommendedName>
        <fullName evidence="2">Fimbrial adhesin MrpH C-terminal domain-containing protein</fullName>
    </recommendedName>
</protein>
<evidence type="ECO:0000256" key="1">
    <source>
        <dbReference type="SAM" id="SignalP"/>
    </source>
</evidence>
<dbReference type="GeneID" id="99733572"/>
<dbReference type="Gene3D" id="2.60.40.1090">
    <property type="entry name" value="Fimbrial-type adhesion domain"/>
    <property type="match status" value="1"/>
</dbReference>
<evidence type="ECO:0000313" key="4">
    <source>
        <dbReference type="Proteomes" id="UP000252124"/>
    </source>
</evidence>
<dbReference type="Pfam" id="PF24223">
    <property type="entry name" value="MrpH_C"/>
    <property type="match status" value="1"/>
</dbReference>
<dbReference type="EMBL" id="QNRM01000014">
    <property type="protein sequence ID" value="RBP14517.1"/>
    <property type="molecule type" value="Genomic_DNA"/>
</dbReference>
<keyword evidence="1" id="KW-0732">Signal</keyword>
<dbReference type="InterPro" id="IPR057010">
    <property type="entry name" value="MrpH_C"/>
</dbReference>
<keyword evidence="4" id="KW-1185">Reference proteome</keyword>
<feature type="chain" id="PRO_5046248707" description="Fimbrial adhesin MrpH C-terminal domain-containing protein" evidence="1">
    <location>
        <begin position="26"/>
        <end position="271"/>
    </location>
</feature>
<gene>
    <name evidence="3" type="ORF">DFP87_11474</name>
</gene>
<comment type="caution">
    <text evidence="3">The sequence shown here is derived from an EMBL/GenBank/DDBJ whole genome shotgun (WGS) entry which is preliminary data.</text>
</comment>
<name>A0ABX9G2B9_9BURK</name>
<accession>A0ABX9G2B9</accession>
<evidence type="ECO:0000313" key="3">
    <source>
        <dbReference type="EMBL" id="RBP14517.1"/>
    </source>
</evidence>
<dbReference type="Proteomes" id="UP000252124">
    <property type="component" value="Unassembled WGS sequence"/>
</dbReference>
<reference evidence="3 4" key="1">
    <citation type="submission" date="2018-06" db="EMBL/GenBank/DDBJ databases">
        <title>Genomic Encyclopedia of Type Strains, Phase III (KMG-III): the genomes of soil and plant-associated and newly described type strains.</title>
        <authorList>
            <person name="Whitman W."/>
        </authorList>
    </citation>
    <scope>NUCLEOTIDE SEQUENCE [LARGE SCALE GENOMIC DNA]</scope>
    <source>
        <strain evidence="3 4">CECT 7342</strain>
    </source>
</reference>
<feature type="domain" description="Fimbrial adhesin MrpH C-terminal" evidence="2">
    <location>
        <begin position="161"/>
        <end position="271"/>
    </location>
</feature>
<sequence>MLKHLDIPKAALLLFLLVFCHSAFAVQIETTESRYEAGGVRHFFVVSSWTAGEGTFCNDMSAVTCTLYLAGAKRPGDYQGLILGTNYWRVKPTTSMDTVYSQMTGFAIPHRGSIFVPKGTQTTSEFCISFAQGYAYSNTGGIIFPVGPCVKVKTPALQCDITGNTSINHRDVFDDAINGNEATTRLQLTCTGISQAVATAAKEDALGVKLRSDGSLYSVLTINGQPAAAGVKIKVDESLPANINLKSTLSQKKEVAPGEFSGSTVLTISLP</sequence>
<evidence type="ECO:0000259" key="2">
    <source>
        <dbReference type="Pfam" id="PF24223"/>
    </source>
</evidence>
<proteinExistence type="predicted"/>
<dbReference type="InterPro" id="IPR036937">
    <property type="entry name" value="Adhesion_dom_fimbrial_sf"/>
</dbReference>
<feature type="signal peptide" evidence="1">
    <location>
        <begin position="1"/>
        <end position="25"/>
    </location>
</feature>
<dbReference type="RefSeq" id="WP_088591019.1">
    <property type="nucleotide sequence ID" value="NZ_CADIJU010000020.1"/>
</dbReference>